<sequence length="193" mass="23027">MIYANLQDEQLLNLVTQHEDEVAFREIYDRYWKEVFWVAYRKVKSKEPAEELVQNLFLSLWERRREHAILNLQSWLFGAIKFSIINYYKVQMVHEKYVNYVQGNNQTITHTTEEITMLSDLSEAIEKGIELLPHKTGVVFRLSRFENRTVKEIAKDLDISEKAVEYHITQSLKIMRLHLKDYFVAGLIFINLL</sequence>
<dbReference type="InterPro" id="IPR014327">
    <property type="entry name" value="RNA_pol_sigma70_bacteroid"/>
</dbReference>
<keyword evidence="3" id="KW-0731">Sigma factor</keyword>
<evidence type="ECO:0000256" key="2">
    <source>
        <dbReference type="ARBA" id="ARBA00023015"/>
    </source>
</evidence>
<organism evidence="7 8">
    <name type="scientific">Chryseolinea lacunae</name>
    <dbReference type="NCBI Taxonomy" id="2801331"/>
    <lineage>
        <taxon>Bacteria</taxon>
        <taxon>Pseudomonadati</taxon>
        <taxon>Bacteroidota</taxon>
        <taxon>Cytophagia</taxon>
        <taxon>Cytophagales</taxon>
        <taxon>Fulvivirgaceae</taxon>
        <taxon>Chryseolinea</taxon>
    </lineage>
</organism>
<dbReference type="InterPro" id="IPR013324">
    <property type="entry name" value="RNA_pol_sigma_r3/r4-like"/>
</dbReference>
<evidence type="ECO:0000313" key="7">
    <source>
        <dbReference type="EMBL" id="MBL0742999.1"/>
    </source>
</evidence>
<dbReference type="InterPro" id="IPR007627">
    <property type="entry name" value="RNA_pol_sigma70_r2"/>
</dbReference>
<dbReference type="SUPFAM" id="SSF88946">
    <property type="entry name" value="Sigma2 domain of RNA polymerase sigma factors"/>
    <property type="match status" value="1"/>
</dbReference>
<dbReference type="Pfam" id="PF08281">
    <property type="entry name" value="Sigma70_r4_2"/>
    <property type="match status" value="1"/>
</dbReference>
<protein>
    <submittedName>
        <fullName evidence="7">RNA polymerase sigma-70 factor</fullName>
    </submittedName>
</protein>
<evidence type="ECO:0000313" key="8">
    <source>
        <dbReference type="Proteomes" id="UP000613030"/>
    </source>
</evidence>
<accession>A0ABS1KUF3</accession>
<keyword evidence="2" id="KW-0805">Transcription regulation</keyword>
<proteinExistence type="inferred from homology"/>
<evidence type="ECO:0000256" key="3">
    <source>
        <dbReference type="ARBA" id="ARBA00023082"/>
    </source>
</evidence>
<comment type="similarity">
    <text evidence="1">Belongs to the sigma-70 factor family. ECF subfamily.</text>
</comment>
<dbReference type="NCBIfam" id="TIGR02937">
    <property type="entry name" value="sigma70-ECF"/>
    <property type="match status" value="1"/>
</dbReference>
<dbReference type="Gene3D" id="1.10.10.10">
    <property type="entry name" value="Winged helix-like DNA-binding domain superfamily/Winged helix DNA-binding domain"/>
    <property type="match status" value="1"/>
</dbReference>
<dbReference type="Proteomes" id="UP000613030">
    <property type="component" value="Unassembled WGS sequence"/>
</dbReference>
<dbReference type="InterPro" id="IPR014284">
    <property type="entry name" value="RNA_pol_sigma-70_dom"/>
</dbReference>
<dbReference type="Gene3D" id="1.10.1740.10">
    <property type="match status" value="1"/>
</dbReference>
<comment type="caution">
    <text evidence="7">The sequence shown here is derived from an EMBL/GenBank/DDBJ whole genome shotgun (WGS) entry which is preliminary data.</text>
</comment>
<reference evidence="7 8" key="1">
    <citation type="submission" date="2021-01" db="EMBL/GenBank/DDBJ databases">
        <title>Chryseolinea sp. Jin1 Genome sequencing and assembly.</title>
        <authorList>
            <person name="Kim I."/>
        </authorList>
    </citation>
    <scope>NUCLEOTIDE SEQUENCE [LARGE SCALE GENOMIC DNA]</scope>
    <source>
        <strain evidence="7 8">Jin1</strain>
    </source>
</reference>
<dbReference type="InterPro" id="IPR036388">
    <property type="entry name" value="WH-like_DNA-bd_sf"/>
</dbReference>
<gene>
    <name evidence="7" type="ORF">JI741_17350</name>
</gene>
<name>A0ABS1KUF3_9BACT</name>
<dbReference type="NCBIfam" id="TIGR02985">
    <property type="entry name" value="Sig70_bacteroi1"/>
    <property type="match status" value="1"/>
</dbReference>
<dbReference type="Pfam" id="PF04542">
    <property type="entry name" value="Sigma70_r2"/>
    <property type="match status" value="1"/>
</dbReference>
<dbReference type="InterPro" id="IPR013325">
    <property type="entry name" value="RNA_pol_sigma_r2"/>
</dbReference>
<evidence type="ECO:0000256" key="4">
    <source>
        <dbReference type="ARBA" id="ARBA00023163"/>
    </source>
</evidence>
<dbReference type="PANTHER" id="PTHR43133:SF46">
    <property type="entry name" value="RNA POLYMERASE SIGMA-70 FACTOR ECF SUBFAMILY"/>
    <property type="match status" value="1"/>
</dbReference>
<feature type="domain" description="RNA polymerase sigma-70 region 2" evidence="5">
    <location>
        <begin position="27"/>
        <end position="89"/>
    </location>
</feature>
<keyword evidence="4" id="KW-0804">Transcription</keyword>
<evidence type="ECO:0000259" key="6">
    <source>
        <dbReference type="Pfam" id="PF08281"/>
    </source>
</evidence>
<evidence type="ECO:0000259" key="5">
    <source>
        <dbReference type="Pfam" id="PF04542"/>
    </source>
</evidence>
<dbReference type="SUPFAM" id="SSF88659">
    <property type="entry name" value="Sigma3 and sigma4 domains of RNA polymerase sigma factors"/>
    <property type="match status" value="1"/>
</dbReference>
<feature type="domain" description="RNA polymerase sigma factor 70 region 4 type 2" evidence="6">
    <location>
        <begin position="123"/>
        <end position="173"/>
    </location>
</feature>
<keyword evidence="8" id="KW-1185">Reference proteome</keyword>
<dbReference type="EMBL" id="JAERRB010000005">
    <property type="protein sequence ID" value="MBL0742999.1"/>
    <property type="molecule type" value="Genomic_DNA"/>
</dbReference>
<dbReference type="PANTHER" id="PTHR43133">
    <property type="entry name" value="RNA POLYMERASE ECF-TYPE SIGMA FACTO"/>
    <property type="match status" value="1"/>
</dbReference>
<evidence type="ECO:0000256" key="1">
    <source>
        <dbReference type="ARBA" id="ARBA00010641"/>
    </source>
</evidence>
<dbReference type="RefSeq" id="WP_202011810.1">
    <property type="nucleotide sequence ID" value="NZ_JAERRB010000005.1"/>
</dbReference>
<dbReference type="InterPro" id="IPR013249">
    <property type="entry name" value="RNA_pol_sigma70_r4_t2"/>
</dbReference>
<dbReference type="InterPro" id="IPR039425">
    <property type="entry name" value="RNA_pol_sigma-70-like"/>
</dbReference>